<dbReference type="Proteomes" id="UP000551878">
    <property type="component" value="Unassembled WGS sequence"/>
</dbReference>
<organism evidence="1 2">
    <name type="scientific">Texcoconibacillus texcoconensis</name>
    <dbReference type="NCBI Taxonomy" id="1095777"/>
    <lineage>
        <taxon>Bacteria</taxon>
        <taxon>Bacillati</taxon>
        <taxon>Bacillota</taxon>
        <taxon>Bacilli</taxon>
        <taxon>Bacillales</taxon>
        <taxon>Bacillaceae</taxon>
        <taxon>Texcoconibacillus</taxon>
    </lineage>
</organism>
<dbReference type="RefSeq" id="WP_184663851.1">
    <property type="nucleotide sequence ID" value="NZ_JACHHB010000006.1"/>
</dbReference>
<name>A0A840QPY9_9BACI</name>
<comment type="caution">
    <text evidence="1">The sequence shown here is derived from an EMBL/GenBank/DDBJ whole genome shotgun (WGS) entry which is preliminary data.</text>
</comment>
<keyword evidence="2" id="KW-1185">Reference proteome</keyword>
<accession>A0A840QPY9</accession>
<proteinExistence type="predicted"/>
<protein>
    <submittedName>
        <fullName evidence="1">Preprotein translocase subunit YajC</fullName>
    </submittedName>
</protein>
<reference evidence="1 2" key="1">
    <citation type="submission" date="2020-08" db="EMBL/GenBank/DDBJ databases">
        <title>Genomic Encyclopedia of Type Strains, Phase IV (KMG-IV): sequencing the most valuable type-strain genomes for metagenomic binning, comparative biology and taxonomic classification.</title>
        <authorList>
            <person name="Goeker M."/>
        </authorList>
    </citation>
    <scope>NUCLEOTIDE SEQUENCE [LARGE SCALE GENOMIC DNA]</scope>
    <source>
        <strain evidence="1 2">DSM 24696</strain>
    </source>
</reference>
<dbReference type="AlphaFoldDB" id="A0A840QPY9"/>
<dbReference type="EMBL" id="JACHHB010000006">
    <property type="protein sequence ID" value="MBB5173401.1"/>
    <property type="molecule type" value="Genomic_DNA"/>
</dbReference>
<evidence type="ECO:0000313" key="2">
    <source>
        <dbReference type="Proteomes" id="UP000551878"/>
    </source>
</evidence>
<gene>
    <name evidence="1" type="ORF">HNQ41_001588</name>
</gene>
<sequence length="71" mass="8144">MSNENNEPKTEDIAEIDEVVESGGIEFKVINVLERSVVVEVMDEKLKKKMEQTETPIRTVLAHGEYIRINK</sequence>
<evidence type="ECO:0000313" key="1">
    <source>
        <dbReference type="EMBL" id="MBB5173401.1"/>
    </source>
</evidence>